<protein>
    <submittedName>
        <fullName evidence="1">Uncharacterized protein</fullName>
    </submittedName>
</protein>
<dbReference type="OrthoDB" id="10378938at2759"/>
<accession>A0A9N9VJV8</accession>
<keyword evidence="2" id="KW-1185">Reference proteome</keyword>
<name>A0A9N9VJV8_9HYPO</name>
<evidence type="ECO:0000313" key="2">
    <source>
        <dbReference type="Proteomes" id="UP000696573"/>
    </source>
</evidence>
<reference evidence="1" key="1">
    <citation type="submission" date="2021-10" db="EMBL/GenBank/DDBJ databases">
        <authorList>
            <person name="Piombo E."/>
        </authorList>
    </citation>
    <scope>NUCLEOTIDE SEQUENCE</scope>
</reference>
<gene>
    <name evidence="1" type="ORF">CRHIZ90672A_00014685</name>
</gene>
<sequence length="66" mass="6958">MDAVGFGPPFGVAGGLHTLGLGLGLGLKEMPCHYANQDARIDVRLEVALRKWALLITPSATTDVEP</sequence>
<comment type="caution">
    <text evidence="1">The sequence shown here is derived from an EMBL/GenBank/DDBJ whole genome shotgun (WGS) entry which is preliminary data.</text>
</comment>
<dbReference type="AlphaFoldDB" id="A0A9N9VJV8"/>
<organism evidence="1 2">
    <name type="scientific">Clonostachys rhizophaga</name>
    <dbReference type="NCBI Taxonomy" id="160324"/>
    <lineage>
        <taxon>Eukaryota</taxon>
        <taxon>Fungi</taxon>
        <taxon>Dikarya</taxon>
        <taxon>Ascomycota</taxon>
        <taxon>Pezizomycotina</taxon>
        <taxon>Sordariomycetes</taxon>
        <taxon>Hypocreomycetidae</taxon>
        <taxon>Hypocreales</taxon>
        <taxon>Bionectriaceae</taxon>
        <taxon>Clonostachys</taxon>
    </lineage>
</organism>
<dbReference type="Proteomes" id="UP000696573">
    <property type="component" value="Unassembled WGS sequence"/>
</dbReference>
<evidence type="ECO:0000313" key="1">
    <source>
        <dbReference type="EMBL" id="CAH0024664.1"/>
    </source>
</evidence>
<dbReference type="EMBL" id="CABFNQ020000699">
    <property type="protein sequence ID" value="CAH0024664.1"/>
    <property type="molecule type" value="Genomic_DNA"/>
</dbReference>
<proteinExistence type="predicted"/>